<sequence length="682" mass="71571">MERKPAEPLEILAPAGGEEQLTAAVRSGADAVYLGLIAFSARRNAANFDADALRRAVSYCHARDVRVHVALNTLVLDAELDAFADAVRAVAAAGADAAIVQDVGAAALVRRICPSLPLHASTQMAVHNAAGAAALERMGFSRVVLARELTVEEIAAVAAATPLEVEVFIHGALCMSMSGCCTLSCMLGGRSGNRGLCAQPCRLDFRRGARGYALSLKDLCGLAHLDALRAAGVRSLKIEGRMKRPEYVAAAVAACMAARAGEVPDLFALRAVFSRSGFTDGYLTGRRTLDMFGVRTQEDAAAAAPVLGSIRRLYRAERPRVGVDLRLDGAAVPPRLLAGDGVHIVSAAAPDAPAAPGAPQELLARARRSMEKLGGTPFFLRTLEFAGDAPPLGASSLNAMRREALDALLALRGRVAPLIVTDGGPLPLAPHAGPDAPALRLRFARAEQICAADRAELLILPVRQVTPALIAQYGPKLAAELPRALYPGDEERLFERLRALCGAGLAAVQAENLYGLTLAGRLGLRAHGGFGLNAANAEALAAYAALGAADMTLSFELPQRAALRMGGALPRGVIAYGRLPLMYFRACPLQGGDGCGGCRGAGELTDRRGTSFPVRCEARRYSVLYNSVPLYLGGERLDGLDFATLYFTLETPDVCAAVAGAFLHGRPLDGPRTRGPFRGGLL</sequence>
<protein>
    <submittedName>
        <fullName evidence="2">U32 family peptidase</fullName>
    </submittedName>
</protein>
<dbReference type="EMBL" id="DVNZ01000049">
    <property type="protein sequence ID" value="HIU93808.1"/>
    <property type="molecule type" value="Genomic_DNA"/>
</dbReference>
<dbReference type="PANTHER" id="PTHR30217:SF10">
    <property type="entry name" value="23S RRNA 5-HYDROXYCYTIDINE C2501 SYNTHASE"/>
    <property type="match status" value="1"/>
</dbReference>
<dbReference type="InterPro" id="IPR051454">
    <property type="entry name" value="RNA/ubiquinone_mod_enzymes"/>
</dbReference>
<dbReference type="PROSITE" id="PS01276">
    <property type="entry name" value="PEPTIDASE_U32"/>
    <property type="match status" value="1"/>
</dbReference>
<evidence type="ECO:0000259" key="1">
    <source>
        <dbReference type="Pfam" id="PF12392"/>
    </source>
</evidence>
<dbReference type="Pfam" id="PF12392">
    <property type="entry name" value="DUF3656"/>
    <property type="match status" value="1"/>
</dbReference>
<comment type="caution">
    <text evidence="2">The sequence shown here is derived from an EMBL/GenBank/DDBJ whole genome shotgun (WGS) entry which is preliminary data.</text>
</comment>
<dbReference type="Pfam" id="PF01136">
    <property type="entry name" value="Peptidase_U32"/>
    <property type="match status" value="1"/>
</dbReference>
<dbReference type="Proteomes" id="UP000824128">
    <property type="component" value="Unassembled WGS sequence"/>
</dbReference>
<reference evidence="2" key="2">
    <citation type="journal article" date="2021" name="PeerJ">
        <title>Extensive microbial diversity within the chicken gut microbiome revealed by metagenomics and culture.</title>
        <authorList>
            <person name="Gilroy R."/>
            <person name="Ravi A."/>
            <person name="Getino M."/>
            <person name="Pursley I."/>
            <person name="Horton D.L."/>
            <person name="Alikhan N.F."/>
            <person name="Baker D."/>
            <person name="Gharbi K."/>
            <person name="Hall N."/>
            <person name="Watson M."/>
            <person name="Adriaenssens E.M."/>
            <person name="Foster-Nyarko E."/>
            <person name="Jarju S."/>
            <person name="Secka A."/>
            <person name="Antonio M."/>
            <person name="Oren A."/>
            <person name="Chaudhuri R.R."/>
            <person name="La Ragione R."/>
            <person name="Hildebrand F."/>
            <person name="Pallen M.J."/>
        </authorList>
    </citation>
    <scope>NUCLEOTIDE SEQUENCE</scope>
    <source>
        <strain evidence="2">ChiGjej2B2-16831</strain>
    </source>
</reference>
<dbReference type="PANTHER" id="PTHR30217">
    <property type="entry name" value="PEPTIDASE U32 FAMILY"/>
    <property type="match status" value="1"/>
</dbReference>
<reference evidence="2" key="1">
    <citation type="submission" date="2020-10" db="EMBL/GenBank/DDBJ databases">
        <authorList>
            <person name="Gilroy R."/>
        </authorList>
    </citation>
    <scope>NUCLEOTIDE SEQUENCE</scope>
    <source>
        <strain evidence="2">ChiGjej2B2-16831</strain>
    </source>
</reference>
<dbReference type="AlphaFoldDB" id="A0A9D1N245"/>
<dbReference type="InterPro" id="IPR020988">
    <property type="entry name" value="Pept_U32_collagenase"/>
</dbReference>
<feature type="domain" description="Peptidase U32 collagenase" evidence="1">
    <location>
        <begin position="364"/>
        <end position="412"/>
    </location>
</feature>
<dbReference type="InterPro" id="IPR001539">
    <property type="entry name" value="Peptidase_U32"/>
</dbReference>
<name>A0A9D1N245_9FIRM</name>
<gene>
    <name evidence="2" type="ORF">IAD24_01495</name>
</gene>
<accession>A0A9D1N245</accession>
<proteinExistence type="predicted"/>
<evidence type="ECO:0000313" key="3">
    <source>
        <dbReference type="Proteomes" id="UP000824128"/>
    </source>
</evidence>
<evidence type="ECO:0000313" key="2">
    <source>
        <dbReference type="EMBL" id="HIU93808.1"/>
    </source>
</evidence>
<organism evidence="2 3">
    <name type="scientific">Candidatus Aphodomorpha intestinavium</name>
    <dbReference type="NCBI Taxonomy" id="2840672"/>
    <lineage>
        <taxon>Bacteria</taxon>
        <taxon>Bacillati</taxon>
        <taxon>Bacillota</taxon>
        <taxon>Clostridia</taxon>
        <taxon>Eubacteriales</taxon>
        <taxon>Candidatus Aphodomorpha</taxon>
    </lineage>
</organism>